<dbReference type="RefSeq" id="XP_008321397.1">
    <property type="nucleotide sequence ID" value="XM_008323175.3"/>
</dbReference>
<reference evidence="5" key="2">
    <citation type="submission" date="2025-08" db="UniProtKB">
        <authorList>
            <consortium name="Ensembl"/>
        </authorList>
    </citation>
    <scope>IDENTIFICATION</scope>
</reference>
<keyword evidence="6" id="KW-1185">Reference proteome</keyword>
<dbReference type="OMA" id="ALDKRKC"/>
<feature type="domain" description="INO80 complex subunit F" evidence="4">
    <location>
        <begin position="60"/>
        <end position="105"/>
    </location>
</feature>
<dbReference type="Ensembl" id="ENSCSET00000005568.1">
    <property type="protein sequence ID" value="ENSCSEP00000005508.1"/>
    <property type="gene ID" value="ENSCSEG00000003570.1"/>
</dbReference>
<dbReference type="GeneID" id="103388263"/>
<dbReference type="Proteomes" id="UP000265120">
    <property type="component" value="Chromosome 13"/>
</dbReference>
<dbReference type="OrthoDB" id="10070927at2759"/>
<evidence type="ECO:0000256" key="3">
    <source>
        <dbReference type="SAM" id="MobiDB-lite"/>
    </source>
</evidence>
<feature type="compositionally biased region" description="Basic residues" evidence="3">
    <location>
        <begin position="156"/>
        <end position="165"/>
    </location>
</feature>
<keyword evidence="2" id="KW-0539">Nucleus</keyword>
<dbReference type="RefSeq" id="XP_008321396.1">
    <property type="nucleotide sequence ID" value="XM_008323174.3"/>
</dbReference>
<dbReference type="InterPro" id="IPR033555">
    <property type="entry name" value="TFPT"/>
</dbReference>
<protein>
    <submittedName>
        <fullName evidence="5">TCF3 (E2A) fusion partner</fullName>
    </submittedName>
</protein>
<dbReference type="InParanoid" id="A0A3P8UQP9"/>
<dbReference type="Pfam" id="PF24245">
    <property type="entry name" value="INO80F"/>
    <property type="match status" value="1"/>
</dbReference>
<comment type="subcellular location">
    <subcellularLocation>
        <location evidence="1">Nucleus</location>
    </subcellularLocation>
</comment>
<dbReference type="AlphaFoldDB" id="A0A3P8UQP9"/>
<dbReference type="GeneTree" id="ENSGT00940000167238"/>
<sequence length="199" mass="21909">MMEDFSGLALPPLFGGHILEAELEPGGVELGSGEVELGPGGNELLGSTVQEDEDSRALHKKKYLALSRRCKEIEQVNQKLLGRLHQVQRITRRLKKERRFLMKTLDSHGDDYRNAQLTIFLEDEPGAQSEAAAGLEDDLLNGVSASASSTALHHTAGPKKRRHRIPKLEKDKEPQTEPDLSVLADTQFGEMPSPASLSH</sequence>
<evidence type="ECO:0000313" key="5">
    <source>
        <dbReference type="Ensembl" id="ENSCSEP00000005508.1"/>
    </source>
</evidence>
<organism evidence="5 6">
    <name type="scientific">Cynoglossus semilaevis</name>
    <name type="common">Tongue sole</name>
    <dbReference type="NCBI Taxonomy" id="244447"/>
    <lineage>
        <taxon>Eukaryota</taxon>
        <taxon>Metazoa</taxon>
        <taxon>Chordata</taxon>
        <taxon>Craniata</taxon>
        <taxon>Vertebrata</taxon>
        <taxon>Euteleostomi</taxon>
        <taxon>Actinopterygii</taxon>
        <taxon>Neopterygii</taxon>
        <taxon>Teleostei</taxon>
        <taxon>Neoteleostei</taxon>
        <taxon>Acanthomorphata</taxon>
        <taxon>Carangaria</taxon>
        <taxon>Pleuronectiformes</taxon>
        <taxon>Pleuronectoidei</taxon>
        <taxon>Cynoglossidae</taxon>
        <taxon>Cynoglossinae</taxon>
        <taxon>Cynoglossus</taxon>
    </lineage>
</organism>
<dbReference type="PANTHER" id="PTHR35084">
    <property type="entry name" value="TCF3 FUSION PARTNER"/>
    <property type="match status" value="1"/>
</dbReference>
<feature type="compositionally biased region" description="Basic and acidic residues" evidence="3">
    <location>
        <begin position="166"/>
        <end position="175"/>
    </location>
</feature>
<accession>A0A3P8UQP9</accession>
<dbReference type="PANTHER" id="PTHR35084:SF1">
    <property type="entry name" value="TCF3 FUSION PARTNER"/>
    <property type="match status" value="1"/>
</dbReference>
<dbReference type="GO" id="GO:0097190">
    <property type="term" value="P:apoptotic signaling pathway"/>
    <property type="evidence" value="ECO:0007669"/>
    <property type="project" value="TreeGrafter"/>
</dbReference>
<dbReference type="GO" id="GO:0003677">
    <property type="term" value="F:DNA binding"/>
    <property type="evidence" value="ECO:0007669"/>
    <property type="project" value="TreeGrafter"/>
</dbReference>
<dbReference type="InterPro" id="IPR056513">
    <property type="entry name" value="INO80F"/>
</dbReference>
<evidence type="ECO:0000256" key="2">
    <source>
        <dbReference type="ARBA" id="ARBA00023242"/>
    </source>
</evidence>
<dbReference type="GO" id="GO:0043065">
    <property type="term" value="P:positive regulation of apoptotic process"/>
    <property type="evidence" value="ECO:0007669"/>
    <property type="project" value="TreeGrafter"/>
</dbReference>
<reference evidence="5" key="3">
    <citation type="submission" date="2025-09" db="UniProtKB">
        <authorList>
            <consortium name="Ensembl"/>
        </authorList>
    </citation>
    <scope>IDENTIFICATION</scope>
</reference>
<reference evidence="5 6" key="1">
    <citation type="journal article" date="2014" name="Nat. Genet.">
        <title>Whole-genome sequence of a flatfish provides insights into ZW sex chromosome evolution and adaptation to a benthic lifestyle.</title>
        <authorList>
            <person name="Chen S."/>
            <person name="Zhang G."/>
            <person name="Shao C."/>
            <person name="Huang Q."/>
            <person name="Liu G."/>
            <person name="Zhang P."/>
            <person name="Song W."/>
            <person name="An N."/>
            <person name="Chalopin D."/>
            <person name="Volff J.N."/>
            <person name="Hong Y."/>
            <person name="Li Q."/>
            <person name="Sha Z."/>
            <person name="Zhou H."/>
            <person name="Xie M."/>
            <person name="Yu Q."/>
            <person name="Liu Y."/>
            <person name="Xiang H."/>
            <person name="Wang N."/>
            <person name="Wu K."/>
            <person name="Yang C."/>
            <person name="Zhou Q."/>
            <person name="Liao X."/>
            <person name="Yang L."/>
            <person name="Hu Q."/>
            <person name="Zhang J."/>
            <person name="Meng L."/>
            <person name="Jin L."/>
            <person name="Tian Y."/>
            <person name="Lian J."/>
            <person name="Yang J."/>
            <person name="Miao G."/>
            <person name="Liu S."/>
            <person name="Liang Z."/>
            <person name="Yan F."/>
            <person name="Li Y."/>
            <person name="Sun B."/>
            <person name="Zhang H."/>
            <person name="Zhang J."/>
            <person name="Zhu Y."/>
            <person name="Du M."/>
            <person name="Zhao Y."/>
            <person name="Schartl M."/>
            <person name="Tang Q."/>
            <person name="Wang J."/>
        </authorList>
    </citation>
    <scope>NUCLEOTIDE SEQUENCE</scope>
</reference>
<evidence type="ECO:0000313" key="6">
    <source>
        <dbReference type="Proteomes" id="UP000265120"/>
    </source>
</evidence>
<evidence type="ECO:0000256" key="1">
    <source>
        <dbReference type="ARBA" id="ARBA00004123"/>
    </source>
</evidence>
<dbReference type="STRING" id="244447.ENSCSEP00000005508"/>
<evidence type="ECO:0000259" key="4">
    <source>
        <dbReference type="Pfam" id="PF24245"/>
    </source>
</evidence>
<proteinExistence type="predicted"/>
<dbReference type="FunCoup" id="A0A3P8UQP9">
    <property type="interactions" value="1001"/>
</dbReference>
<dbReference type="GO" id="GO:0031011">
    <property type="term" value="C:Ino80 complex"/>
    <property type="evidence" value="ECO:0007669"/>
    <property type="project" value="TreeGrafter"/>
</dbReference>
<dbReference type="KEGG" id="csem:103388263"/>
<dbReference type="CTD" id="29844"/>
<feature type="region of interest" description="Disordered" evidence="3">
    <location>
        <begin position="147"/>
        <end position="199"/>
    </location>
</feature>
<name>A0A3P8UQP9_CYNSE</name>